<organism evidence="2 3">
    <name type="scientific">Trichonephila inaurata madagascariensis</name>
    <dbReference type="NCBI Taxonomy" id="2747483"/>
    <lineage>
        <taxon>Eukaryota</taxon>
        <taxon>Metazoa</taxon>
        <taxon>Ecdysozoa</taxon>
        <taxon>Arthropoda</taxon>
        <taxon>Chelicerata</taxon>
        <taxon>Arachnida</taxon>
        <taxon>Araneae</taxon>
        <taxon>Araneomorphae</taxon>
        <taxon>Entelegynae</taxon>
        <taxon>Araneoidea</taxon>
        <taxon>Nephilidae</taxon>
        <taxon>Trichonephila</taxon>
        <taxon>Trichonephila inaurata</taxon>
    </lineage>
</organism>
<reference evidence="2" key="1">
    <citation type="submission" date="2020-08" db="EMBL/GenBank/DDBJ databases">
        <title>Multicomponent nature underlies the extraordinary mechanical properties of spider dragline silk.</title>
        <authorList>
            <person name="Kono N."/>
            <person name="Nakamura H."/>
            <person name="Mori M."/>
            <person name="Yoshida Y."/>
            <person name="Ohtoshi R."/>
            <person name="Malay A.D."/>
            <person name="Moran D.A.P."/>
            <person name="Tomita M."/>
            <person name="Numata K."/>
            <person name="Arakawa K."/>
        </authorList>
    </citation>
    <scope>NUCLEOTIDE SEQUENCE</scope>
</reference>
<dbReference type="Proteomes" id="UP000886998">
    <property type="component" value="Unassembled WGS sequence"/>
</dbReference>
<evidence type="ECO:0000313" key="3">
    <source>
        <dbReference type="Proteomes" id="UP000886998"/>
    </source>
</evidence>
<dbReference type="OrthoDB" id="10017160at2759"/>
<sequence>MIQTLKMSAFQCPRWDPELSTNTWINKSKTNRDGARSKPVTRSFKITNNCLKRCQNFRSIGPETAELSRLEWNRFVVCLKMKKKKRVSCSDKTLFLMVKKHRAKRSNGLKNVTDSCPSKAALSLVAEFKRGRTDTNDAERSGRPVEAVTPENVR</sequence>
<comment type="caution">
    <text evidence="2">The sequence shown here is derived from an EMBL/GenBank/DDBJ whole genome shotgun (WGS) entry which is preliminary data.</text>
</comment>
<evidence type="ECO:0000256" key="1">
    <source>
        <dbReference type="SAM" id="MobiDB-lite"/>
    </source>
</evidence>
<dbReference type="AlphaFoldDB" id="A0A8X7CC93"/>
<feature type="compositionally biased region" description="Basic and acidic residues" evidence="1">
    <location>
        <begin position="132"/>
        <end position="143"/>
    </location>
</feature>
<name>A0A8X7CC93_9ARAC</name>
<evidence type="ECO:0000313" key="2">
    <source>
        <dbReference type="EMBL" id="GFY61052.1"/>
    </source>
</evidence>
<protein>
    <submittedName>
        <fullName evidence="2">Uncharacterized protein</fullName>
    </submittedName>
</protein>
<feature type="region of interest" description="Disordered" evidence="1">
    <location>
        <begin position="132"/>
        <end position="154"/>
    </location>
</feature>
<dbReference type="EMBL" id="BMAV01013392">
    <property type="protein sequence ID" value="GFY61052.1"/>
    <property type="molecule type" value="Genomic_DNA"/>
</dbReference>
<keyword evidence="3" id="KW-1185">Reference proteome</keyword>
<proteinExistence type="predicted"/>
<accession>A0A8X7CC93</accession>
<gene>
    <name evidence="2" type="ORF">TNIN_230701</name>
</gene>